<comment type="caution">
    <text evidence="8">The sequence shown here is derived from an EMBL/GenBank/DDBJ whole genome shotgun (WGS) entry which is preliminary data.</text>
</comment>
<dbReference type="OrthoDB" id="6730379at2759"/>
<feature type="transmembrane region" description="Helical" evidence="6">
    <location>
        <begin position="206"/>
        <end position="228"/>
    </location>
</feature>
<dbReference type="InterPro" id="IPR020846">
    <property type="entry name" value="MFS_dom"/>
</dbReference>
<dbReference type="PANTHER" id="PTHR43791:SF63">
    <property type="entry name" value="HIGH AFFINITY CYSTEINE TRANSPORTER"/>
    <property type="match status" value="1"/>
</dbReference>
<dbReference type="InterPro" id="IPR036259">
    <property type="entry name" value="MFS_trans_sf"/>
</dbReference>
<evidence type="ECO:0000256" key="3">
    <source>
        <dbReference type="ARBA" id="ARBA00022692"/>
    </source>
</evidence>
<feature type="transmembrane region" description="Helical" evidence="6">
    <location>
        <begin position="431"/>
        <end position="450"/>
    </location>
</feature>
<evidence type="ECO:0000256" key="5">
    <source>
        <dbReference type="ARBA" id="ARBA00023136"/>
    </source>
</evidence>
<dbReference type="Proteomes" id="UP000603453">
    <property type="component" value="Unassembled WGS sequence"/>
</dbReference>
<dbReference type="GO" id="GO:0022857">
    <property type="term" value="F:transmembrane transporter activity"/>
    <property type="evidence" value="ECO:0007669"/>
    <property type="project" value="InterPro"/>
</dbReference>
<keyword evidence="4 6" id="KW-1133">Transmembrane helix</keyword>
<feature type="transmembrane region" description="Helical" evidence="6">
    <location>
        <begin position="171"/>
        <end position="194"/>
    </location>
</feature>
<feature type="transmembrane region" description="Helical" evidence="6">
    <location>
        <begin position="114"/>
        <end position="132"/>
    </location>
</feature>
<feature type="transmembrane region" description="Helical" evidence="6">
    <location>
        <begin position="144"/>
        <end position="164"/>
    </location>
</feature>
<evidence type="ECO:0000256" key="2">
    <source>
        <dbReference type="ARBA" id="ARBA00022448"/>
    </source>
</evidence>
<feature type="transmembrane region" description="Helical" evidence="6">
    <location>
        <begin position="398"/>
        <end position="419"/>
    </location>
</feature>
<dbReference type="InterPro" id="IPR011701">
    <property type="entry name" value="MFS"/>
</dbReference>
<dbReference type="PROSITE" id="PS50850">
    <property type="entry name" value="MFS"/>
    <property type="match status" value="1"/>
</dbReference>
<keyword evidence="5 6" id="KW-0472">Membrane</keyword>
<accession>A0A8H7USR9</accession>
<keyword evidence="2" id="KW-0813">Transport</keyword>
<dbReference type="SUPFAM" id="SSF103473">
    <property type="entry name" value="MFS general substrate transporter"/>
    <property type="match status" value="1"/>
</dbReference>
<dbReference type="AlphaFoldDB" id="A0A8H7USR9"/>
<evidence type="ECO:0000313" key="9">
    <source>
        <dbReference type="Proteomes" id="UP000603453"/>
    </source>
</evidence>
<evidence type="ECO:0000256" key="6">
    <source>
        <dbReference type="SAM" id="Phobius"/>
    </source>
</evidence>
<feature type="transmembrane region" description="Helical" evidence="6">
    <location>
        <begin position="339"/>
        <end position="360"/>
    </location>
</feature>
<dbReference type="Gene3D" id="1.20.1250.20">
    <property type="entry name" value="MFS general substrate transporter like domains"/>
    <property type="match status" value="2"/>
</dbReference>
<reference evidence="8" key="1">
    <citation type="submission" date="2020-12" db="EMBL/GenBank/DDBJ databases">
        <title>Metabolic potential, ecology and presence of endohyphal bacteria is reflected in genomic diversity of Mucoromycotina.</title>
        <authorList>
            <person name="Muszewska A."/>
            <person name="Okrasinska A."/>
            <person name="Steczkiewicz K."/>
            <person name="Drgas O."/>
            <person name="Orlowska M."/>
            <person name="Perlinska-Lenart U."/>
            <person name="Aleksandrzak-Piekarczyk T."/>
            <person name="Szatraj K."/>
            <person name="Zielenkiewicz U."/>
            <person name="Pilsyk S."/>
            <person name="Malc E."/>
            <person name="Mieczkowski P."/>
            <person name="Kruszewska J.S."/>
            <person name="Biernat P."/>
            <person name="Pawlowska J."/>
        </authorList>
    </citation>
    <scope>NUCLEOTIDE SEQUENCE</scope>
    <source>
        <strain evidence="8">WA0000017839</strain>
    </source>
</reference>
<feature type="transmembrane region" description="Helical" evidence="6">
    <location>
        <begin position="42"/>
        <end position="59"/>
    </location>
</feature>
<evidence type="ECO:0000259" key="7">
    <source>
        <dbReference type="PROSITE" id="PS50850"/>
    </source>
</evidence>
<dbReference type="EMBL" id="JAEPRD010000269">
    <property type="protein sequence ID" value="KAG2192757.1"/>
    <property type="molecule type" value="Genomic_DNA"/>
</dbReference>
<dbReference type="PANTHER" id="PTHR43791">
    <property type="entry name" value="PERMEASE-RELATED"/>
    <property type="match status" value="1"/>
</dbReference>
<keyword evidence="3 6" id="KW-0812">Transmembrane</keyword>
<dbReference type="GO" id="GO:0016020">
    <property type="term" value="C:membrane"/>
    <property type="evidence" value="ECO:0007669"/>
    <property type="project" value="UniProtKB-SubCell"/>
</dbReference>
<evidence type="ECO:0000256" key="4">
    <source>
        <dbReference type="ARBA" id="ARBA00022989"/>
    </source>
</evidence>
<feature type="transmembrane region" description="Helical" evidence="6">
    <location>
        <begin position="84"/>
        <end position="102"/>
    </location>
</feature>
<dbReference type="Pfam" id="PF07690">
    <property type="entry name" value="MFS_1"/>
    <property type="match status" value="1"/>
</dbReference>
<name>A0A8H7USR9_9FUNG</name>
<gene>
    <name evidence="8" type="ORF">INT47_008408</name>
</gene>
<proteinExistence type="predicted"/>
<sequence length="488" mass="54819">MKAESIKLDSEKNTQDEKLESCSVDSLPIVQSDAEKKLVKKINYTFMPFVCVLLFIQYIDKSTISMISVIPEFYTDTGLTKDKYTWLGSFFYVGFLCMQLPNNYLLQKVQVSKYAGICLVLWGVVLLCMAFGKNFGQLAGLRFLLGFFEAITYPTIFLLISTIYRRSEQVIWLGVMFISNSVAGVLGGFIGVGIMKMPIVGIITPWKWAFIIFGSITIAIGISYFFFLPDRPDSRWFRLTEEEKLIVQERTRDNAVVATQKINFSHFWEAVKEPRFYCYSLISVFINLQNGAFTIFSNIIITELGFSNTNAILLNIPTNVTIIILILISTNISKSKGEIIYVAMVCCFISMVGLICLTAIPSGGVKLIGIYLQSGGTPTYVLLQASITSNVSGYTKKIFYIGANLICYTVGNFVGPLLLRQKDSPRYYPAMGVYVAANVLVIILFGYVRYTYICANKKRNNLDKNAIALTGEIKDLTDVENPNFVYKP</sequence>
<keyword evidence="9" id="KW-1185">Reference proteome</keyword>
<comment type="subcellular location">
    <subcellularLocation>
        <location evidence="1">Membrane</location>
        <topology evidence="1">Multi-pass membrane protein</topology>
    </subcellularLocation>
</comment>
<feature type="domain" description="Major facilitator superfamily (MFS) profile" evidence="7">
    <location>
        <begin position="46"/>
        <end position="449"/>
    </location>
</feature>
<feature type="transmembrane region" description="Helical" evidence="6">
    <location>
        <begin position="312"/>
        <end position="332"/>
    </location>
</feature>
<feature type="transmembrane region" description="Helical" evidence="6">
    <location>
        <begin position="276"/>
        <end position="300"/>
    </location>
</feature>
<protein>
    <recommendedName>
        <fullName evidence="7">Major facilitator superfamily (MFS) profile domain-containing protein</fullName>
    </recommendedName>
</protein>
<evidence type="ECO:0000313" key="8">
    <source>
        <dbReference type="EMBL" id="KAG2192757.1"/>
    </source>
</evidence>
<evidence type="ECO:0000256" key="1">
    <source>
        <dbReference type="ARBA" id="ARBA00004141"/>
    </source>
</evidence>
<organism evidence="8 9">
    <name type="scientific">Mucor saturninus</name>
    <dbReference type="NCBI Taxonomy" id="64648"/>
    <lineage>
        <taxon>Eukaryota</taxon>
        <taxon>Fungi</taxon>
        <taxon>Fungi incertae sedis</taxon>
        <taxon>Mucoromycota</taxon>
        <taxon>Mucoromycotina</taxon>
        <taxon>Mucoromycetes</taxon>
        <taxon>Mucorales</taxon>
        <taxon>Mucorineae</taxon>
        <taxon>Mucoraceae</taxon>
        <taxon>Mucor</taxon>
    </lineage>
</organism>